<evidence type="ECO:0000313" key="15">
    <source>
        <dbReference type="EMBL" id="KAK9768852.1"/>
    </source>
</evidence>
<evidence type="ECO:0000256" key="9">
    <source>
        <dbReference type="ARBA" id="ARBA00023136"/>
    </source>
</evidence>
<keyword evidence="9 12" id="KW-0472">Membrane</keyword>
<evidence type="ECO:0000256" key="3">
    <source>
        <dbReference type="ARBA" id="ARBA00004922"/>
    </source>
</evidence>
<reference evidence="15 16" key="1">
    <citation type="submission" date="2023-04" db="EMBL/GenBank/DDBJ databases">
        <title>Genome of Basidiobolus ranarum AG-B5.</title>
        <authorList>
            <person name="Stajich J.E."/>
            <person name="Carter-House D."/>
            <person name="Gryganskyi A."/>
        </authorList>
    </citation>
    <scope>NUCLEOTIDE SEQUENCE [LARGE SCALE GENOMIC DNA]</scope>
    <source>
        <strain evidence="15 16">AG-B5</strain>
    </source>
</reference>
<dbReference type="InterPro" id="IPR008814">
    <property type="entry name" value="Swp1"/>
</dbReference>
<evidence type="ECO:0000256" key="4">
    <source>
        <dbReference type="ARBA" id="ARBA00009038"/>
    </source>
</evidence>
<sequence>MDSIWHVTLVDVVELHGMKSNRIDSSDGGVVFMLFKMFKFPITQFTLLCLLSLTLLQSVWCQPEEPSFILSKVDVSISASEVRRLSQSINYPQSLTTPLTVHPDERLRVSFNLKQKTSEGEKPVRAHQAFALFTHITGAQTVKKLDSTKSGKYKLLLDATKGKAKSFFNTPGEYQLDILLGTFSIPDALKYRIGEVHFDLTPPKETEESEHKATFGPRPEIHHIFRKAEELPPQWLSSLFTLIVLSPWVWLFISWSSLGVNVSNFPINSPTEMFPAIGFLGSLASTGYLYYRYWTDLNIFDTLWYLLILSLISVITGRKVLRDISKRRSLTK</sequence>
<dbReference type="PANTHER" id="PTHR12640">
    <property type="entry name" value="RIBOPHORIN II"/>
    <property type="match status" value="1"/>
</dbReference>
<evidence type="ECO:0000256" key="11">
    <source>
        <dbReference type="ARBA" id="ARBA00032139"/>
    </source>
</evidence>
<evidence type="ECO:0000313" key="16">
    <source>
        <dbReference type="Proteomes" id="UP001479436"/>
    </source>
</evidence>
<dbReference type="InterPro" id="IPR056790">
    <property type="entry name" value="Ribophorin_II_C"/>
</dbReference>
<organism evidence="15 16">
    <name type="scientific">Basidiobolus ranarum</name>
    <dbReference type="NCBI Taxonomy" id="34480"/>
    <lineage>
        <taxon>Eukaryota</taxon>
        <taxon>Fungi</taxon>
        <taxon>Fungi incertae sedis</taxon>
        <taxon>Zoopagomycota</taxon>
        <taxon>Entomophthoromycotina</taxon>
        <taxon>Basidiobolomycetes</taxon>
        <taxon>Basidiobolales</taxon>
        <taxon>Basidiobolaceae</taxon>
        <taxon>Basidiobolus</taxon>
    </lineage>
</organism>
<evidence type="ECO:0000256" key="7">
    <source>
        <dbReference type="ARBA" id="ARBA00022824"/>
    </source>
</evidence>
<feature type="transmembrane region" description="Helical" evidence="12">
    <location>
        <begin position="273"/>
        <end position="291"/>
    </location>
</feature>
<evidence type="ECO:0000256" key="2">
    <source>
        <dbReference type="ARBA" id="ARBA00004477"/>
    </source>
</evidence>
<evidence type="ECO:0000256" key="5">
    <source>
        <dbReference type="ARBA" id="ARBA00022692"/>
    </source>
</evidence>
<evidence type="ECO:0000259" key="14">
    <source>
        <dbReference type="Pfam" id="PF25147"/>
    </source>
</evidence>
<proteinExistence type="inferred from homology"/>
<feature type="transmembrane region" description="Helical" evidence="12">
    <location>
        <begin position="235"/>
        <end position="253"/>
    </location>
</feature>
<evidence type="ECO:0000256" key="12">
    <source>
        <dbReference type="SAM" id="Phobius"/>
    </source>
</evidence>
<dbReference type="InterPro" id="IPR055374">
    <property type="entry name" value="Ribophorin_II_3rd"/>
</dbReference>
<comment type="pathway">
    <text evidence="3">Protein modification; protein glycosylation.</text>
</comment>
<evidence type="ECO:0000256" key="1">
    <source>
        <dbReference type="ARBA" id="ARBA00002791"/>
    </source>
</evidence>
<comment type="subcellular location">
    <subcellularLocation>
        <location evidence="2">Endoplasmic reticulum membrane</location>
        <topology evidence="2">Multi-pass membrane protein</topology>
    </subcellularLocation>
</comment>
<dbReference type="Proteomes" id="UP001479436">
    <property type="component" value="Unassembled WGS sequence"/>
</dbReference>
<comment type="function">
    <text evidence="1">Subunit of the oligosaccharyl transferase (OST) complex that catalyzes the initial transfer of a defined glycan (Glc(3)Man(9)GlcNAc(2) in eukaryotes) from the lipid carrier dolichol-pyrophosphate to an asparagine residue within an Asn-X-Ser/Thr consensus motif in nascent polypeptide chains, the first step in protein N-glycosylation. N-glycosylation occurs cotranslationally and the complex associates with the Sec61 complex at the channel-forming translocon complex that mediates protein translocation across the endoplasmic reticulum (ER). All subunits are required for a maximal enzyme activity.</text>
</comment>
<dbReference type="Pfam" id="PF23860">
    <property type="entry name" value="Ribophorin_II_3rd"/>
    <property type="match status" value="1"/>
</dbReference>
<feature type="domain" description="Ribophorin II C-terminal" evidence="14">
    <location>
        <begin position="225"/>
        <end position="328"/>
    </location>
</feature>
<comment type="caution">
    <text evidence="15">The sequence shown here is derived from an EMBL/GenBank/DDBJ whole genome shotgun (WGS) entry which is preliminary data.</text>
</comment>
<evidence type="ECO:0000259" key="13">
    <source>
        <dbReference type="Pfam" id="PF23860"/>
    </source>
</evidence>
<feature type="domain" description="Ribophorin II third" evidence="13">
    <location>
        <begin position="78"/>
        <end position="197"/>
    </location>
</feature>
<dbReference type="PANTHER" id="PTHR12640:SF0">
    <property type="entry name" value="DOLICHYL-DIPHOSPHOOLIGOSACCHARIDE--PROTEIN GLYCOSYLTRANSFERASE SUBUNIT 2"/>
    <property type="match status" value="1"/>
</dbReference>
<feature type="transmembrane region" description="Helical" evidence="12">
    <location>
        <begin position="303"/>
        <end position="321"/>
    </location>
</feature>
<evidence type="ECO:0000256" key="8">
    <source>
        <dbReference type="ARBA" id="ARBA00022989"/>
    </source>
</evidence>
<dbReference type="EMBL" id="JASJQH010000003">
    <property type="protein sequence ID" value="KAK9768852.1"/>
    <property type="molecule type" value="Genomic_DNA"/>
</dbReference>
<dbReference type="Pfam" id="PF25147">
    <property type="entry name" value="Ribophorin_II_C"/>
    <property type="match status" value="1"/>
</dbReference>
<evidence type="ECO:0000256" key="10">
    <source>
        <dbReference type="ARBA" id="ARBA00030078"/>
    </source>
</evidence>
<keyword evidence="16" id="KW-1185">Reference proteome</keyword>
<keyword evidence="6" id="KW-0732">Signal</keyword>
<gene>
    <name evidence="15" type="ORF">K7432_000186</name>
</gene>
<evidence type="ECO:0000256" key="6">
    <source>
        <dbReference type="ARBA" id="ARBA00022729"/>
    </source>
</evidence>
<protein>
    <recommendedName>
        <fullName evidence="11">Ribophorin II</fullName>
    </recommendedName>
    <alternativeName>
        <fullName evidence="10">Ribophorin-2</fullName>
    </alternativeName>
</protein>
<name>A0ABR2X4Y9_9FUNG</name>
<keyword evidence="5 12" id="KW-0812">Transmembrane</keyword>
<comment type="similarity">
    <text evidence="4">Belongs to the SWP1 family.</text>
</comment>
<keyword evidence="8 12" id="KW-1133">Transmembrane helix</keyword>
<keyword evidence="7" id="KW-0256">Endoplasmic reticulum</keyword>
<accession>A0ABR2X4Y9</accession>